<dbReference type="Proteomes" id="UP000236724">
    <property type="component" value="Unassembled WGS sequence"/>
</dbReference>
<gene>
    <name evidence="1" type="ORF">MBHS_00755</name>
</gene>
<dbReference type="RefSeq" id="WP_103918914.1">
    <property type="nucleotide sequence ID" value="NZ_FMSV02000129.1"/>
</dbReference>
<dbReference type="OrthoDB" id="6190702at2"/>
<name>A0A1H6F5R8_9GAMM</name>
<protein>
    <submittedName>
        <fullName evidence="1">Uncharacterized protein</fullName>
    </submittedName>
</protein>
<sequence>MVNFSIFNELSLPLQAHTAQANFINFFQLLVELKQHGFSKIRMSNDFKHYHILNTTNFPQFIGQQTDREFKTRLKSFIANTIITIETPIIKEQESAQFNHLNYCEYFYKNQATDGGLACGDIWNTVVVSFFTHAQWSTDNVVLNKETLKDDGCIEETLISVKHTSNCGHIKSHKNFFDAIEIENRLNITQDNFWDNRDSYFPKKIKFCPEIESQIKNLDKTIFQHAISLLRDIETNRKLITDFNYSGESTTVHTNPELRKIRLFTISGEKVFIENHIKSLPHGNRIYFIEQKSVIYIGYIGKHLKGKRDK</sequence>
<dbReference type="EMBL" id="FMSV02000129">
    <property type="protein sequence ID" value="SEH04903.1"/>
    <property type="molecule type" value="Genomic_DNA"/>
</dbReference>
<accession>A0A1H6F5R8</accession>
<reference evidence="1 2" key="1">
    <citation type="submission" date="2016-10" db="EMBL/GenBank/DDBJ databases">
        <authorList>
            <person name="de Groot N.N."/>
        </authorList>
    </citation>
    <scope>NUCLEOTIDE SEQUENCE [LARGE SCALE GENOMIC DNA]</scope>
    <source>
        <strain evidence="1">MBHS1</strain>
    </source>
</reference>
<evidence type="ECO:0000313" key="2">
    <source>
        <dbReference type="Proteomes" id="UP000236724"/>
    </source>
</evidence>
<dbReference type="AlphaFoldDB" id="A0A1H6F5R8"/>
<organism evidence="1 2">
    <name type="scientific">Candidatus Venteria ishoeyi</name>
    <dbReference type="NCBI Taxonomy" id="1899563"/>
    <lineage>
        <taxon>Bacteria</taxon>
        <taxon>Pseudomonadati</taxon>
        <taxon>Pseudomonadota</taxon>
        <taxon>Gammaproteobacteria</taxon>
        <taxon>Thiotrichales</taxon>
        <taxon>Thiotrichaceae</taxon>
        <taxon>Venteria</taxon>
    </lineage>
</organism>
<keyword evidence="2" id="KW-1185">Reference proteome</keyword>
<proteinExistence type="predicted"/>
<evidence type="ECO:0000313" key="1">
    <source>
        <dbReference type="EMBL" id="SEH04903.1"/>
    </source>
</evidence>